<name>A0A7J8FJ36_ROUAE</name>
<dbReference type="Proteomes" id="UP000593571">
    <property type="component" value="Unassembled WGS sequence"/>
</dbReference>
<dbReference type="EMBL" id="JACASE010000007">
    <property type="protein sequence ID" value="KAF6447757.1"/>
    <property type="molecule type" value="Genomic_DNA"/>
</dbReference>
<dbReference type="AlphaFoldDB" id="A0A7J8FJ36"/>
<comment type="caution">
    <text evidence="1">The sequence shown here is derived from an EMBL/GenBank/DDBJ whole genome shotgun (WGS) entry which is preliminary data.</text>
</comment>
<proteinExistence type="predicted"/>
<organism evidence="1 2">
    <name type="scientific">Rousettus aegyptiacus</name>
    <name type="common">Egyptian fruit bat</name>
    <name type="synonym">Pteropus aegyptiacus</name>
    <dbReference type="NCBI Taxonomy" id="9407"/>
    <lineage>
        <taxon>Eukaryota</taxon>
        <taxon>Metazoa</taxon>
        <taxon>Chordata</taxon>
        <taxon>Craniata</taxon>
        <taxon>Vertebrata</taxon>
        <taxon>Euteleostomi</taxon>
        <taxon>Mammalia</taxon>
        <taxon>Eutheria</taxon>
        <taxon>Laurasiatheria</taxon>
        <taxon>Chiroptera</taxon>
        <taxon>Yinpterochiroptera</taxon>
        <taxon>Pteropodoidea</taxon>
        <taxon>Pteropodidae</taxon>
        <taxon>Rousettinae</taxon>
        <taxon>Rousettus</taxon>
    </lineage>
</organism>
<evidence type="ECO:0000313" key="2">
    <source>
        <dbReference type="Proteomes" id="UP000593571"/>
    </source>
</evidence>
<evidence type="ECO:0000313" key="1">
    <source>
        <dbReference type="EMBL" id="KAF6447757.1"/>
    </source>
</evidence>
<protein>
    <submittedName>
        <fullName evidence="1">Uncharacterized protein</fullName>
    </submittedName>
</protein>
<gene>
    <name evidence="1" type="ORF">HJG63_012129</name>
</gene>
<accession>A0A7J8FJ36</accession>
<reference evidence="1 2" key="1">
    <citation type="journal article" date="2020" name="Nature">
        <title>Six reference-quality genomes reveal evolution of bat adaptations.</title>
        <authorList>
            <person name="Jebb D."/>
            <person name="Huang Z."/>
            <person name="Pippel M."/>
            <person name="Hughes G.M."/>
            <person name="Lavrichenko K."/>
            <person name="Devanna P."/>
            <person name="Winkler S."/>
            <person name="Jermiin L.S."/>
            <person name="Skirmuntt E.C."/>
            <person name="Katzourakis A."/>
            <person name="Burkitt-Gray L."/>
            <person name="Ray D.A."/>
            <person name="Sullivan K.A.M."/>
            <person name="Roscito J.G."/>
            <person name="Kirilenko B.M."/>
            <person name="Davalos L.M."/>
            <person name="Corthals A.P."/>
            <person name="Power M.L."/>
            <person name="Jones G."/>
            <person name="Ransome R.D."/>
            <person name="Dechmann D.K.N."/>
            <person name="Locatelli A.G."/>
            <person name="Puechmaille S.J."/>
            <person name="Fedrigo O."/>
            <person name="Jarvis E.D."/>
            <person name="Hiller M."/>
            <person name="Vernes S.C."/>
            <person name="Myers E.W."/>
            <person name="Teeling E.C."/>
        </authorList>
    </citation>
    <scope>NUCLEOTIDE SEQUENCE [LARGE SCALE GENOMIC DNA]</scope>
    <source>
        <strain evidence="1">MRouAeg1</strain>
        <tissue evidence="1">Muscle</tissue>
    </source>
</reference>
<sequence>MCVLFQAGRLWLDTGPGGEELMAWCSELPEHFVHPSQALITHVVIIVSVATSPSLSPASEPSQGPQCPTQRLAQAPPMGPYTLNAAADWQALLSGAFYSGHEWHGHLHVKAASLPMSLRMCIKSHLSLQRGSTMF</sequence>
<keyword evidence="2" id="KW-1185">Reference proteome</keyword>